<gene>
    <name evidence="2" type="ORF">RE6C_02749</name>
</gene>
<evidence type="ECO:0000256" key="1">
    <source>
        <dbReference type="SAM" id="MobiDB-lite"/>
    </source>
</evidence>
<organism evidence="2 3">
    <name type="scientific">Rhodopirellula europaea 6C</name>
    <dbReference type="NCBI Taxonomy" id="1263867"/>
    <lineage>
        <taxon>Bacteria</taxon>
        <taxon>Pseudomonadati</taxon>
        <taxon>Planctomycetota</taxon>
        <taxon>Planctomycetia</taxon>
        <taxon>Pirellulales</taxon>
        <taxon>Pirellulaceae</taxon>
        <taxon>Rhodopirellula</taxon>
    </lineage>
</organism>
<dbReference type="AlphaFoldDB" id="M2B2F2"/>
<feature type="region of interest" description="Disordered" evidence="1">
    <location>
        <begin position="1"/>
        <end position="24"/>
    </location>
</feature>
<reference evidence="2" key="2">
    <citation type="journal article" date="2013" name="Mar. Genomics">
        <title>Expression of sulfatases in Rhodopirellula baltica and the diversity of sulfatases in the genus Rhodopirellula.</title>
        <authorList>
            <person name="Wegner C.E."/>
            <person name="Richter-Heitmann T."/>
            <person name="Klindworth A."/>
            <person name="Klockow C."/>
            <person name="Richter M."/>
            <person name="Achstetter T."/>
            <person name="Glockner F.O."/>
            <person name="Harder J."/>
        </authorList>
    </citation>
    <scope>NUCLEOTIDE SEQUENCE [LARGE SCALE GENOMIC DNA]</scope>
    <source>
        <strain evidence="2">6C</strain>
    </source>
</reference>
<dbReference type="Proteomes" id="UP000011529">
    <property type="component" value="Unassembled WGS sequence"/>
</dbReference>
<evidence type="ECO:0000313" key="2">
    <source>
        <dbReference type="EMBL" id="EMB16384.1"/>
    </source>
</evidence>
<dbReference type="EMBL" id="ANMO01000120">
    <property type="protein sequence ID" value="EMB16384.1"/>
    <property type="molecule type" value="Genomic_DNA"/>
</dbReference>
<proteinExistence type="predicted"/>
<accession>M2B2F2</accession>
<evidence type="ECO:0000313" key="3">
    <source>
        <dbReference type="Proteomes" id="UP000011529"/>
    </source>
</evidence>
<keyword evidence="3" id="KW-1185">Reference proteome</keyword>
<comment type="caution">
    <text evidence="2">The sequence shown here is derived from an EMBL/GenBank/DDBJ whole genome shotgun (WGS) entry which is preliminary data.</text>
</comment>
<reference evidence="2" key="1">
    <citation type="submission" date="2012-11" db="EMBL/GenBank/DDBJ databases">
        <title>Permanent draft genomes of Rhodopirellula europaea strain SH398 and 6C.</title>
        <authorList>
            <person name="Richter M."/>
            <person name="Richter-Heitmann T."/>
            <person name="Frank C."/>
            <person name="Harder J."/>
            <person name="Glockner F.O."/>
        </authorList>
    </citation>
    <scope>NUCLEOTIDE SEQUENCE</scope>
    <source>
        <strain evidence="2">6C</strain>
    </source>
</reference>
<protein>
    <submittedName>
        <fullName evidence="2">Uncharacterized protein</fullName>
    </submittedName>
</protein>
<name>M2B2F2_9BACT</name>
<sequence length="40" mass="4371">MSTKQKIEISTNRKTSTDANSQVAKRCNSNRIAGSMRVGT</sequence>